<gene>
    <name evidence="1" type="ORF">IE53DRAFT_168234</name>
</gene>
<name>A0ACD0P5R1_9BASI</name>
<evidence type="ECO:0000313" key="2">
    <source>
        <dbReference type="Proteomes" id="UP000245626"/>
    </source>
</evidence>
<evidence type="ECO:0000313" key="1">
    <source>
        <dbReference type="EMBL" id="PWN53450.1"/>
    </source>
</evidence>
<dbReference type="EMBL" id="KZ819725">
    <property type="protein sequence ID" value="PWN53450.1"/>
    <property type="molecule type" value="Genomic_DNA"/>
</dbReference>
<proteinExistence type="predicted"/>
<organism evidence="1 2">
    <name type="scientific">Violaceomyces palustris</name>
    <dbReference type="NCBI Taxonomy" id="1673888"/>
    <lineage>
        <taxon>Eukaryota</taxon>
        <taxon>Fungi</taxon>
        <taxon>Dikarya</taxon>
        <taxon>Basidiomycota</taxon>
        <taxon>Ustilaginomycotina</taxon>
        <taxon>Ustilaginomycetes</taxon>
        <taxon>Violaceomycetales</taxon>
        <taxon>Violaceomycetaceae</taxon>
        <taxon>Violaceomyces</taxon>
    </lineage>
</organism>
<reference evidence="1 2" key="1">
    <citation type="journal article" date="2018" name="Mol. Biol. Evol.">
        <title>Broad Genomic Sampling Reveals a Smut Pathogenic Ancestry of the Fungal Clade Ustilaginomycotina.</title>
        <authorList>
            <person name="Kijpornyongpan T."/>
            <person name="Mondo S.J."/>
            <person name="Barry K."/>
            <person name="Sandor L."/>
            <person name="Lee J."/>
            <person name="Lipzen A."/>
            <person name="Pangilinan J."/>
            <person name="LaButti K."/>
            <person name="Hainaut M."/>
            <person name="Henrissat B."/>
            <person name="Grigoriev I.V."/>
            <person name="Spatafora J.W."/>
            <person name="Aime M.C."/>
        </authorList>
    </citation>
    <scope>NUCLEOTIDE SEQUENCE [LARGE SCALE GENOMIC DNA]</scope>
    <source>
        <strain evidence="1 2">SA 807</strain>
    </source>
</reference>
<accession>A0ACD0P5R1</accession>
<sequence>MPDAVSHDWLGRRVWSSLFLERVPGSAVGRGKTVRLSRSMPILFVDRSTFSTFLFFFLSLSHIARPTWPREPSPCWDGGQRLRNRILPVPCTDSILEILLPFNGVYADSFVDPMRG</sequence>
<dbReference type="Proteomes" id="UP000245626">
    <property type="component" value="Unassembled WGS sequence"/>
</dbReference>
<keyword evidence="2" id="KW-1185">Reference proteome</keyword>
<protein>
    <submittedName>
        <fullName evidence="1">Uncharacterized protein</fullName>
    </submittedName>
</protein>